<reference evidence="2" key="1">
    <citation type="submission" date="2009-08" db="EMBL/GenBank/DDBJ databases">
        <title>Annotation of Salpingoeca rosetta.</title>
        <authorList>
            <consortium name="The Broad Institute Genome Sequencing Platform"/>
            <person name="Russ C."/>
            <person name="Cuomo C."/>
            <person name="Burger G."/>
            <person name="Gray M.W."/>
            <person name="Holland P.W.H."/>
            <person name="King N."/>
            <person name="Lang F.B.F."/>
            <person name="Roger A.J."/>
            <person name="Ruiz-Trillo I."/>
            <person name="Young S.K."/>
            <person name="Zeng Q."/>
            <person name="Gargeya S."/>
            <person name="Alvarado L."/>
            <person name="Berlin A."/>
            <person name="Chapman S.B."/>
            <person name="Chen Z."/>
            <person name="Freedman E."/>
            <person name="Gellesch M."/>
            <person name="Goldberg J."/>
            <person name="Griggs A."/>
            <person name="Gujja S."/>
            <person name="Heilman E."/>
            <person name="Heiman D."/>
            <person name="Howarth C."/>
            <person name="Mehta T."/>
            <person name="Neiman D."/>
            <person name="Pearson M."/>
            <person name="Roberts A."/>
            <person name="Saif S."/>
            <person name="Shea T."/>
            <person name="Shenoy N."/>
            <person name="Sisk P."/>
            <person name="Stolte C."/>
            <person name="Sykes S."/>
            <person name="White J."/>
            <person name="Yandava C."/>
            <person name="Haas B."/>
            <person name="Nusbaum C."/>
            <person name="Birren B."/>
        </authorList>
    </citation>
    <scope>NUCLEOTIDE SEQUENCE [LARGE SCALE GENOMIC DNA]</scope>
    <source>
        <strain evidence="2">ATCC 50818</strain>
    </source>
</reference>
<dbReference type="GO" id="GO:0005783">
    <property type="term" value="C:endoplasmic reticulum"/>
    <property type="evidence" value="ECO:0007669"/>
    <property type="project" value="TreeGrafter"/>
</dbReference>
<dbReference type="InParanoid" id="F2UIG5"/>
<dbReference type="Proteomes" id="UP000007799">
    <property type="component" value="Unassembled WGS sequence"/>
</dbReference>
<feature type="transmembrane region" description="Helical" evidence="1">
    <location>
        <begin position="149"/>
        <end position="170"/>
    </location>
</feature>
<protein>
    <recommendedName>
        <fullName evidence="4">DUF962 domain-containing protein</fullName>
    </recommendedName>
</protein>
<dbReference type="GO" id="GO:0046521">
    <property type="term" value="P:sphingoid catabolic process"/>
    <property type="evidence" value="ECO:0007669"/>
    <property type="project" value="TreeGrafter"/>
</dbReference>
<evidence type="ECO:0000256" key="1">
    <source>
        <dbReference type="SAM" id="Phobius"/>
    </source>
</evidence>
<sequence length="197" mass="22183">MGIGDMFNLEKQLGFYAQYHHNTVNFALHVVGVPMLLWSGFVYFAGLYQCPMPEVAKPALETVGLGDMPFHGGLLAAGIYAAGYIAMEPFAGSLASILLGLGGITSYTFYSTSEHPFLYATAIQIACWSMQIYGHYAYEKRAPAFLDNIFQSFYLAPYFVFLEIMFLFGYRPELAKRIYNNAERDIKQWRASQKKAN</sequence>
<keyword evidence="1" id="KW-1133">Transmembrane helix</keyword>
<dbReference type="eggNOG" id="KOG3292">
    <property type="taxonomic scope" value="Eukaryota"/>
</dbReference>
<evidence type="ECO:0000313" key="3">
    <source>
        <dbReference type="Proteomes" id="UP000007799"/>
    </source>
</evidence>
<keyword evidence="3" id="KW-1185">Reference proteome</keyword>
<dbReference type="PANTHER" id="PTHR28026">
    <property type="entry name" value="DUF962 DOMAIN PROTEIN (AFU_ORTHOLOGUE AFUA_8G05310)"/>
    <property type="match status" value="1"/>
</dbReference>
<organism evidence="3">
    <name type="scientific">Salpingoeca rosetta (strain ATCC 50818 / BSB-021)</name>
    <dbReference type="NCBI Taxonomy" id="946362"/>
    <lineage>
        <taxon>Eukaryota</taxon>
        <taxon>Choanoflagellata</taxon>
        <taxon>Craspedida</taxon>
        <taxon>Salpingoecidae</taxon>
        <taxon>Salpingoeca</taxon>
    </lineage>
</organism>
<accession>F2UIG5</accession>
<evidence type="ECO:0000313" key="2">
    <source>
        <dbReference type="EMBL" id="EGD76914.1"/>
    </source>
</evidence>
<feature type="transmembrane region" description="Helical" evidence="1">
    <location>
        <begin position="26"/>
        <end position="48"/>
    </location>
</feature>
<dbReference type="OrthoDB" id="2124888at2759"/>
<dbReference type="AlphaFoldDB" id="F2UIG5"/>
<dbReference type="RefSeq" id="XP_004991285.1">
    <property type="nucleotide sequence ID" value="XM_004991228.1"/>
</dbReference>
<keyword evidence="1" id="KW-0812">Transmembrane</keyword>
<gene>
    <name evidence="2" type="ORF">PTSG_12698</name>
</gene>
<dbReference type="PANTHER" id="PTHR28026:SF9">
    <property type="entry name" value="2-HYDROXY-PALMITIC ACID DIOXYGENASE MPO1"/>
    <property type="match status" value="1"/>
</dbReference>
<dbReference type="GeneID" id="16071846"/>
<dbReference type="OMA" id="IQFIGHY"/>
<feature type="transmembrane region" description="Helical" evidence="1">
    <location>
        <begin position="68"/>
        <end position="87"/>
    </location>
</feature>
<feature type="transmembrane region" description="Helical" evidence="1">
    <location>
        <begin position="93"/>
        <end position="110"/>
    </location>
</feature>
<dbReference type="InterPro" id="IPR009305">
    <property type="entry name" value="Mpo1-like"/>
</dbReference>
<dbReference type="GO" id="GO:0016020">
    <property type="term" value="C:membrane"/>
    <property type="evidence" value="ECO:0007669"/>
    <property type="project" value="GOC"/>
</dbReference>
<keyword evidence="1" id="KW-0472">Membrane</keyword>
<name>F2UIG5_SALR5</name>
<proteinExistence type="predicted"/>
<dbReference type="EMBL" id="GL832975">
    <property type="protein sequence ID" value="EGD76914.1"/>
    <property type="molecule type" value="Genomic_DNA"/>
</dbReference>
<dbReference type="KEGG" id="sre:PTSG_12698"/>
<dbReference type="Pfam" id="PF06127">
    <property type="entry name" value="Mpo1-like"/>
    <property type="match status" value="1"/>
</dbReference>
<evidence type="ECO:0008006" key="4">
    <source>
        <dbReference type="Google" id="ProtNLM"/>
    </source>
</evidence>